<dbReference type="OrthoDB" id="2143914at2759"/>
<comment type="caution">
    <text evidence="7">The sequence shown here is derived from an EMBL/GenBank/DDBJ whole genome shotgun (WGS) entry which is preliminary data.</text>
</comment>
<reference evidence="8" key="1">
    <citation type="journal article" date="2020" name="Nat. Commun.">
        <title>Genome sequence of the cluster root forming white lupin.</title>
        <authorList>
            <person name="Hufnagel B."/>
            <person name="Marques A."/>
            <person name="Soriano A."/>
            <person name="Marques L."/>
            <person name="Divol F."/>
            <person name="Doumas P."/>
            <person name="Sallet E."/>
            <person name="Mancinotti D."/>
            <person name="Carrere S."/>
            <person name="Marande W."/>
            <person name="Arribat S."/>
            <person name="Keller J."/>
            <person name="Huneau C."/>
            <person name="Blein T."/>
            <person name="Aime D."/>
            <person name="Laguerre M."/>
            <person name="Taylor J."/>
            <person name="Schubert V."/>
            <person name="Nelson M."/>
            <person name="Geu-Flores F."/>
            <person name="Crespi M."/>
            <person name="Gallardo-Guerrero K."/>
            <person name="Delaux P.-M."/>
            <person name="Salse J."/>
            <person name="Berges H."/>
            <person name="Guyot R."/>
            <person name="Gouzy J."/>
            <person name="Peret B."/>
        </authorList>
    </citation>
    <scope>NUCLEOTIDE SEQUENCE [LARGE SCALE GENOMIC DNA]</scope>
    <source>
        <strain evidence="8">cv. Amiga</strain>
    </source>
</reference>
<keyword evidence="4" id="KW-0238">DNA-binding</keyword>
<evidence type="ECO:0000256" key="4">
    <source>
        <dbReference type="ARBA" id="ARBA00023125"/>
    </source>
</evidence>
<accession>A0A6A4P0U8</accession>
<name>A0A6A4P0U8_LUPAL</name>
<evidence type="ECO:0000313" key="7">
    <source>
        <dbReference type="EMBL" id="KAE9596175.1"/>
    </source>
</evidence>
<gene>
    <name evidence="7" type="ORF">Lalb_Chr17g0346561</name>
</gene>
<dbReference type="Proteomes" id="UP000447434">
    <property type="component" value="Chromosome 17"/>
</dbReference>
<dbReference type="GO" id="GO:0000981">
    <property type="term" value="F:DNA-binding transcription factor activity, RNA polymerase II-specific"/>
    <property type="evidence" value="ECO:0007669"/>
    <property type="project" value="TreeGrafter"/>
</dbReference>
<dbReference type="SUPFAM" id="SSF46689">
    <property type="entry name" value="Homeodomain-like"/>
    <property type="match status" value="1"/>
</dbReference>
<dbReference type="InterPro" id="IPR001005">
    <property type="entry name" value="SANT/Myb"/>
</dbReference>
<dbReference type="PROSITE" id="PS50090">
    <property type="entry name" value="MYB_LIKE"/>
    <property type="match status" value="2"/>
</dbReference>
<evidence type="ECO:0000256" key="3">
    <source>
        <dbReference type="ARBA" id="ARBA00023015"/>
    </source>
</evidence>
<organism evidence="7 8">
    <name type="scientific">Lupinus albus</name>
    <name type="common">White lupine</name>
    <name type="synonym">Lupinus termis</name>
    <dbReference type="NCBI Taxonomy" id="3870"/>
    <lineage>
        <taxon>Eukaryota</taxon>
        <taxon>Viridiplantae</taxon>
        <taxon>Streptophyta</taxon>
        <taxon>Embryophyta</taxon>
        <taxon>Tracheophyta</taxon>
        <taxon>Spermatophyta</taxon>
        <taxon>Magnoliopsida</taxon>
        <taxon>eudicotyledons</taxon>
        <taxon>Gunneridae</taxon>
        <taxon>Pentapetalae</taxon>
        <taxon>rosids</taxon>
        <taxon>fabids</taxon>
        <taxon>Fabales</taxon>
        <taxon>Fabaceae</taxon>
        <taxon>Papilionoideae</taxon>
        <taxon>50 kb inversion clade</taxon>
        <taxon>genistoids sensu lato</taxon>
        <taxon>core genistoids</taxon>
        <taxon>Genisteae</taxon>
        <taxon>Lupinus</taxon>
    </lineage>
</organism>
<dbReference type="GO" id="GO:0000978">
    <property type="term" value="F:RNA polymerase II cis-regulatory region sequence-specific DNA binding"/>
    <property type="evidence" value="ECO:0007669"/>
    <property type="project" value="TreeGrafter"/>
</dbReference>
<dbReference type="EMBL" id="WOCE01000017">
    <property type="protein sequence ID" value="KAE9596175.1"/>
    <property type="molecule type" value="Genomic_DNA"/>
</dbReference>
<dbReference type="AlphaFoldDB" id="A0A6A4P0U8"/>
<proteinExistence type="predicted"/>
<sequence>MTEEDRIYAVPTVPNGVAAAEFEPDGGDDADLKVAGKVKGPWSPEEDAVLSRLVAQFGARNWTMIARGVPGRSGKSCRLRWCNQLDPCVKRKPFTEEEDSLIISAHAIHGNKWAAIARLLPGRTDNAIKNHWNSTLKRRHVELGTHVRTHADVMADGSFKASSEETMSVGDMNSLNPPDVRNVCMDNEIKRNEDNPPKRDGAEVEGHPTLYRPASRISAFSFYNRPGRPATGPCSKMFPLQAPLIEDVGACKLFDGTGCEPMVPLQCGHGCCAVDLRGSNSQGSLLGPDFVDYLESPSFTSHELISVVTDLNNIAWIKSGLESYGAGRVTGNTATQGSATSSETGFLGQGLKNDYMQYEEGPDKFLGGMQEVLSTKMPRQHFAMPAEV</sequence>
<dbReference type="InterPro" id="IPR017930">
    <property type="entry name" value="Myb_dom"/>
</dbReference>
<comment type="subcellular location">
    <subcellularLocation>
        <location evidence="1">Nucleus</location>
    </subcellularLocation>
</comment>
<dbReference type="FunFam" id="1.10.10.60:FF:000344">
    <property type="entry name" value="Transcription factor MYB44"/>
    <property type="match status" value="1"/>
</dbReference>
<dbReference type="InterPro" id="IPR009057">
    <property type="entry name" value="Homeodomain-like_sf"/>
</dbReference>
<dbReference type="PROSITE" id="PS51294">
    <property type="entry name" value="HTH_MYB"/>
    <property type="match status" value="2"/>
</dbReference>
<evidence type="ECO:0000313" key="8">
    <source>
        <dbReference type="Proteomes" id="UP000447434"/>
    </source>
</evidence>
<dbReference type="PANTHER" id="PTHR45614:SF229">
    <property type="entry name" value="MYB TRANSCRIPTION FACTOR-LIKE PROTEIN-RELATED"/>
    <property type="match status" value="1"/>
</dbReference>
<protein>
    <submittedName>
        <fullName evidence="7">Putative transcription factor MYB-HB-like family</fullName>
    </submittedName>
</protein>
<dbReference type="GO" id="GO:0005634">
    <property type="term" value="C:nucleus"/>
    <property type="evidence" value="ECO:0007669"/>
    <property type="project" value="UniProtKB-SubCell"/>
</dbReference>
<evidence type="ECO:0000256" key="5">
    <source>
        <dbReference type="ARBA" id="ARBA00023163"/>
    </source>
</evidence>
<keyword evidence="6" id="KW-0539">Nucleus</keyword>
<dbReference type="SMART" id="SM00717">
    <property type="entry name" value="SANT"/>
    <property type="match status" value="2"/>
</dbReference>
<dbReference type="CDD" id="cd00167">
    <property type="entry name" value="SANT"/>
    <property type="match status" value="2"/>
</dbReference>
<dbReference type="FunFam" id="1.10.10.60:FF:000060">
    <property type="entry name" value="MYB transcription factor"/>
    <property type="match status" value="1"/>
</dbReference>
<evidence type="ECO:0000256" key="2">
    <source>
        <dbReference type="ARBA" id="ARBA00022737"/>
    </source>
</evidence>
<keyword evidence="2" id="KW-0677">Repeat</keyword>
<evidence type="ECO:0000256" key="1">
    <source>
        <dbReference type="ARBA" id="ARBA00004123"/>
    </source>
</evidence>
<dbReference type="InterPro" id="IPR050560">
    <property type="entry name" value="MYB_TF"/>
</dbReference>
<keyword evidence="8" id="KW-1185">Reference proteome</keyword>
<dbReference type="Pfam" id="PF00249">
    <property type="entry name" value="Myb_DNA-binding"/>
    <property type="match status" value="2"/>
</dbReference>
<keyword evidence="5" id="KW-0804">Transcription</keyword>
<evidence type="ECO:0000256" key="6">
    <source>
        <dbReference type="ARBA" id="ARBA00023242"/>
    </source>
</evidence>
<dbReference type="Gene3D" id="1.10.10.60">
    <property type="entry name" value="Homeodomain-like"/>
    <property type="match status" value="2"/>
</dbReference>
<keyword evidence="3" id="KW-0805">Transcription regulation</keyword>
<dbReference type="PANTHER" id="PTHR45614">
    <property type="entry name" value="MYB PROTEIN-RELATED"/>
    <property type="match status" value="1"/>
</dbReference>